<evidence type="ECO:0000259" key="3">
    <source>
        <dbReference type="Pfam" id="PF02470"/>
    </source>
</evidence>
<reference evidence="4 5" key="1">
    <citation type="submission" date="2018-06" db="EMBL/GenBank/DDBJ databases">
        <authorList>
            <consortium name="Pathogen Informatics"/>
            <person name="Doyle S."/>
        </authorList>
    </citation>
    <scope>NUCLEOTIDE SEQUENCE [LARGE SCALE GENOMIC DNA]</scope>
    <source>
        <strain evidence="4 5">NCTC11388</strain>
    </source>
</reference>
<dbReference type="PANTHER" id="PTHR33371">
    <property type="entry name" value="INTERMEMBRANE PHOSPHOLIPID TRANSPORT SYSTEM BINDING PROTEIN MLAD-RELATED"/>
    <property type="match status" value="1"/>
</dbReference>
<protein>
    <submittedName>
        <fullName evidence="4">Virulence factor Mce family protein</fullName>
    </submittedName>
</protein>
<dbReference type="InterPro" id="IPR003399">
    <property type="entry name" value="Mce/MlaD"/>
</dbReference>
<dbReference type="RefSeq" id="WP_115169704.1">
    <property type="nucleotide sequence ID" value="NZ_UGYW01000002.1"/>
</dbReference>
<feature type="transmembrane region" description="Helical" evidence="2">
    <location>
        <begin position="12"/>
        <end position="31"/>
    </location>
</feature>
<dbReference type="InterPro" id="IPR052336">
    <property type="entry name" value="MlaD_Phospholipid_Transporter"/>
</dbReference>
<sequence length="337" mass="35918">MSAADNKRTLVVGLFVLIGLIILVAGILTLGGQQKKFTKTLTVTTEFEDVKGLKVGNNVWFSGVKVGIVKDISFESIKYVKVVMSIEAKSSEFIRKDAVAKLGSDGLIGNSIITLVGGSQTAQPIEDGDILQSAKGTDMEAMMATLSVNNDNLVEITRNFAVLSQNLVDGKGMVGAMLTDSSMVVSLSKSLDNLNKLMTNANQASNNLVAVTNKLNSNQGLIHQLSTDTAVFASLRESAAQLQGVTQTASALMSNLNATSARLNDKNNVVGALTNDPEGAAEIKQILRNLNLSTAKLDQNMEAMQSNFLLRGFFKKQQKEQEKAKADSLKALSGSSK</sequence>
<keyword evidence="2" id="KW-1133">Transmembrane helix</keyword>
<evidence type="ECO:0000313" key="5">
    <source>
        <dbReference type="Proteomes" id="UP000254893"/>
    </source>
</evidence>
<evidence type="ECO:0000313" key="4">
    <source>
        <dbReference type="EMBL" id="SUJ05208.1"/>
    </source>
</evidence>
<keyword evidence="2" id="KW-0472">Membrane</keyword>
<evidence type="ECO:0000256" key="2">
    <source>
        <dbReference type="SAM" id="Phobius"/>
    </source>
</evidence>
<proteinExistence type="predicted"/>
<accession>A0A380BQF0</accession>
<evidence type="ECO:0000256" key="1">
    <source>
        <dbReference type="SAM" id="Coils"/>
    </source>
</evidence>
<dbReference type="Pfam" id="PF02470">
    <property type="entry name" value="MlaD"/>
    <property type="match status" value="1"/>
</dbReference>
<name>A0A380BQF0_SPHSI</name>
<keyword evidence="1" id="KW-0175">Coiled coil</keyword>
<organism evidence="4 5">
    <name type="scientific">Sphingobacterium spiritivorum</name>
    <name type="common">Flavobacterium spiritivorum</name>
    <dbReference type="NCBI Taxonomy" id="258"/>
    <lineage>
        <taxon>Bacteria</taxon>
        <taxon>Pseudomonadati</taxon>
        <taxon>Bacteroidota</taxon>
        <taxon>Sphingobacteriia</taxon>
        <taxon>Sphingobacteriales</taxon>
        <taxon>Sphingobacteriaceae</taxon>
        <taxon>Sphingobacterium</taxon>
    </lineage>
</organism>
<dbReference type="PANTHER" id="PTHR33371:SF4">
    <property type="entry name" value="INTERMEMBRANE PHOSPHOLIPID TRANSPORT SYSTEM BINDING PROTEIN MLAD"/>
    <property type="match status" value="1"/>
</dbReference>
<keyword evidence="2" id="KW-0812">Transmembrane</keyword>
<feature type="coiled-coil region" evidence="1">
    <location>
        <begin position="187"/>
        <end position="214"/>
    </location>
</feature>
<dbReference type="EMBL" id="UGYW01000002">
    <property type="protein sequence ID" value="SUJ05208.1"/>
    <property type="molecule type" value="Genomic_DNA"/>
</dbReference>
<dbReference type="Proteomes" id="UP000254893">
    <property type="component" value="Unassembled WGS sequence"/>
</dbReference>
<gene>
    <name evidence="4" type="ORF">NCTC11388_01538</name>
</gene>
<dbReference type="AlphaFoldDB" id="A0A380BQF0"/>
<feature type="domain" description="Mce/MlaD" evidence="3">
    <location>
        <begin position="40"/>
        <end position="117"/>
    </location>
</feature>